<dbReference type="EMBL" id="BMGK01000017">
    <property type="protein sequence ID" value="GGE01930.1"/>
    <property type="molecule type" value="Genomic_DNA"/>
</dbReference>
<evidence type="ECO:0000313" key="2">
    <source>
        <dbReference type="EMBL" id="GGE01930.1"/>
    </source>
</evidence>
<evidence type="ECO:0000313" key="3">
    <source>
        <dbReference type="Proteomes" id="UP000652231"/>
    </source>
</evidence>
<dbReference type="NCBIfam" id="TIGR03519">
    <property type="entry name" value="T9SS_PorP_fam"/>
    <property type="match status" value="1"/>
</dbReference>
<organism evidence="2 3">
    <name type="scientific">Planktosalinus lacus</name>
    <dbReference type="NCBI Taxonomy" id="1526573"/>
    <lineage>
        <taxon>Bacteria</taxon>
        <taxon>Pseudomonadati</taxon>
        <taxon>Bacteroidota</taxon>
        <taxon>Flavobacteriia</taxon>
        <taxon>Flavobacteriales</taxon>
        <taxon>Flavobacteriaceae</taxon>
        <taxon>Planktosalinus</taxon>
    </lineage>
</organism>
<dbReference type="InterPro" id="IPR019861">
    <property type="entry name" value="PorP/SprF_Bacteroidetes"/>
</dbReference>
<dbReference type="RefSeq" id="WP_188443360.1">
    <property type="nucleotide sequence ID" value="NZ_BMGK01000017.1"/>
</dbReference>
<dbReference type="Proteomes" id="UP000652231">
    <property type="component" value="Unassembled WGS sequence"/>
</dbReference>
<comment type="caution">
    <text evidence="2">The sequence shown here is derived from an EMBL/GenBank/DDBJ whole genome shotgun (WGS) entry which is preliminary data.</text>
</comment>
<reference evidence="2" key="2">
    <citation type="submission" date="2020-09" db="EMBL/GenBank/DDBJ databases">
        <authorList>
            <person name="Sun Q."/>
            <person name="Zhou Y."/>
        </authorList>
    </citation>
    <scope>NUCLEOTIDE SEQUENCE</scope>
    <source>
        <strain evidence="2">CGMCC 1.12924</strain>
    </source>
</reference>
<reference evidence="2" key="1">
    <citation type="journal article" date="2014" name="Int. J. Syst. Evol. Microbiol.">
        <title>Complete genome sequence of Corynebacterium casei LMG S-19264T (=DSM 44701T), isolated from a smear-ripened cheese.</title>
        <authorList>
            <consortium name="US DOE Joint Genome Institute (JGI-PGF)"/>
            <person name="Walter F."/>
            <person name="Albersmeier A."/>
            <person name="Kalinowski J."/>
            <person name="Ruckert C."/>
        </authorList>
    </citation>
    <scope>NUCLEOTIDE SEQUENCE</scope>
    <source>
        <strain evidence="2">CGMCC 1.12924</strain>
    </source>
</reference>
<evidence type="ECO:0000256" key="1">
    <source>
        <dbReference type="SAM" id="SignalP"/>
    </source>
</evidence>
<protein>
    <submittedName>
        <fullName evidence="2">Membrane protein</fullName>
    </submittedName>
</protein>
<dbReference type="AlphaFoldDB" id="A0A8J2VDQ3"/>
<proteinExistence type="predicted"/>
<accession>A0A8J2VDQ3</accession>
<name>A0A8J2VDQ3_9FLAO</name>
<gene>
    <name evidence="2" type="ORF">GCM10011312_26650</name>
</gene>
<keyword evidence="3" id="KW-1185">Reference proteome</keyword>
<dbReference type="Pfam" id="PF11751">
    <property type="entry name" value="PorP_SprF"/>
    <property type="match status" value="1"/>
</dbReference>
<feature type="signal peptide" evidence="1">
    <location>
        <begin position="1"/>
        <end position="23"/>
    </location>
</feature>
<feature type="chain" id="PRO_5035243195" evidence="1">
    <location>
        <begin position="24"/>
        <end position="313"/>
    </location>
</feature>
<keyword evidence="1" id="KW-0732">Signal</keyword>
<sequence>MKRNYIIIATVAFLLGFSSKSNAQQDPQYTQYMYNTQVVNPAYAGSMEALSLGALYRTQWVGLEGAPKSFTFSGHTPVGLSNVGLGVSFVRDEIGPSEETYANVDFSYTLQASEKGKLAFGLKAGASFLNIDFTQLNISDPGDVFENNVDNKVNLQVGAGAYYYTDKFYAGLSVPNFIESQHFDEASIEDADASVISKERLHYFFITGYVFDISENVKFKPAVLTKIVTGSPLQVDGSANFLFYDKFTLGAAYRWSASWSALVGFQITDTLMLGFAYDRETTDLASFNDGSYEVYLRFDIFKNNDKIHTPRFF</sequence>